<organism evidence="1 2">
    <name type="scientific">Rhizosaccharibacter radicis</name>
    <dbReference type="NCBI Taxonomy" id="2782605"/>
    <lineage>
        <taxon>Bacteria</taxon>
        <taxon>Pseudomonadati</taxon>
        <taxon>Pseudomonadota</taxon>
        <taxon>Alphaproteobacteria</taxon>
        <taxon>Acetobacterales</taxon>
        <taxon>Acetobacteraceae</taxon>
        <taxon>Rhizosaccharibacter</taxon>
    </lineage>
</organism>
<name>A0ABT1VST1_9PROT</name>
<dbReference type="Gene3D" id="3.40.1590.10">
    <property type="entry name" value="NMB0488-like"/>
    <property type="match status" value="1"/>
</dbReference>
<dbReference type="EMBL" id="JAMZEJ010000001">
    <property type="protein sequence ID" value="MCQ8239407.1"/>
    <property type="molecule type" value="Genomic_DNA"/>
</dbReference>
<evidence type="ECO:0000313" key="2">
    <source>
        <dbReference type="Proteomes" id="UP001524547"/>
    </source>
</evidence>
<dbReference type="InterPro" id="IPR037891">
    <property type="entry name" value="Cdil-like_sf"/>
</dbReference>
<comment type="caution">
    <text evidence="1">The sequence shown here is derived from an EMBL/GenBank/DDBJ whole genome shotgun (WGS) entry which is preliminary data.</text>
</comment>
<dbReference type="Proteomes" id="UP001524547">
    <property type="component" value="Unassembled WGS sequence"/>
</dbReference>
<reference evidence="1 2" key="1">
    <citation type="submission" date="2022-06" db="EMBL/GenBank/DDBJ databases">
        <title>Rhizosaccharibacter gen. nov. sp. nov. KSS12, endophytic bacteria isolated from sugarcane.</title>
        <authorList>
            <person name="Pitiwittayakul N."/>
        </authorList>
    </citation>
    <scope>NUCLEOTIDE SEQUENCE [LARGE SCALE GENOMIC DNA]</scope>
    <source>
        <strain evidence="1 2">KSS12</strain>
    </source>
</reference>
<sequence>MSPTGWHKYTSGHASPAWIGENLLKSLDSSSHYRFDPTEWDQAAFEKFKAASDHRLSETKTAIAAEFNYRSPKQVFTNAVEVIATWKRGIGGPITMLATNRKKTGIVEALVNDPKNKDAMKEVSAEDTVQEIGQAVYEMLKVSTISGKRVDI</sequence>
<evidence type="ECO:0000313" key="1">
    <source>
        <dbReference type="EMBL" id="MCQ8239407.1"/>
    </source>
</evidence>
<accession>A0ABT1VST1</accession>
<dbReference type="SUPFAM" id="SSF160207">
    <property type="entry name" value="NMB0488-like"/>
    <property type="match status" value="1"/>
</dbReference>
<keyword evidence="2" id="KW-1185">Reference proteome</keyword>
<dbReference type="RefSeq" id="WP_422918147.1">
    <property type="nucleotide sequence ID" value="NZ_JAMZEJ010000001.1"/>
</dbReference>
<gene>
    <name evidence="1" type="ORF">NFI88_00955</name>
</gene>
<protein>
    <submittedName>
        <fullName evidence="1">Uncharacterized protein</fullName>
    </submittedName>
</protein>
<proteinExistence type="predicted"/>